<dbReference type="PROSITE" id="PS50011">
    <property type="entry name" value="PROTEIN_KINASE_DOM"/>
    <property type="match status" value="1"/>
</dbReference>
<dbReference type="PANTHER" id="PTHR43289:SF6">
    <property type="entry name" value="SERINE_THREONINE-PROTEIN KINASE NEKL-3"/>
    <property type="match status" value="1"/>
</dbReference>
<dbReference type="PROSITE" id="PS00108">
    <property type="entry name" value="PROTEIN_KINASE_ST"/>
    <property type="match status" value="1"/>
</dbReference>
<dbReference type="SUPFAM" id="SSF48452">
    <property type="entry name" value="TPR-like"/>
    <property type="match status" value="1"/>
</dbReference>
<evidence type="ECO:0000313" key="9">
    <source>
        <dbReference type="Proteomes" id="UP000295169"/>
    </source>
</evidence>
<keyword evidence="4 5" id="KW-0067">ATP-binding</keyword>
<dbReference type="AlphaFoldDB" id="A0A4R1PP16"/>
<evidence type="ECO:0000256" key="2">
    <source>
        <dbReference type="ARBA" id="ARBA00022741"/>
    </source>
</evidence>
<evidence type="ECO:0000313" key="8">
    <source>
        <dbReference type="EMBL" id="TCL32141.1"/>
    </source>
</evidence>
<dbReference type="Gene3D" id="1.10.510.10">
    <property type="entry name" value="Transferase(Phosphotransferase) domain 1"/>
    <property type="match status" value="1"/>
</dbReference>
<name>A0A4R1PP16_9GAMM</name>
<dbReference type="EMBL" id="SMMU01000009">
    <property type="protein sequence ID" value="TCL32141.1"/>
    <property type="molecule type" value="Genomic_DNA"/>
</dbReference>
<evidence type="ECO:0000256" key="1">
    <source>
        <dbReference type="ARBA" id="ARBA00022679"/>
    </source>
</evidence>
<feature type="binding site" evidence="5">
    <location>
        <position position="40"/>
    </location>
    <ligand>
        <name>ATP</name>
        <dbReference type="ChEBI" id="CHEBI:30616"/>
    </ligand>
</feature>
<evidence type="ECO:0000256" key="5">
    <source>
        <dbReference type="PROSITE-ProRule" id="PRU10141"/>
    </source>
</evidence>
<evidence type="ECO:0000256" key="6">
    <source>
        <dbReference type="SAM" id="MobiDB-lite"/>
    </source>
</evidence>
<dbReference type="SMART" id="SM00220">
    <property type="entry name" value="S_TKc"/>
    <property type="match status" value="1"/>
</dbReference>
<dbReference type="PROSITE" id="PS00107">
    <property type="entry name" value="PROTEIN_KINASE_ATP"/>
    <property type="match status" value="1"/>
</dbReference>
<accession>A0A4R1PP16</accession>
<dbReference type="Gene3D" id="3.30.200.20">
    <property type="entry name" value="Phosphorylase Kinase, domain 1"/>
    <property type="match status" value="1"/>
</dbReference>
<dbReference type="InterPro" id="IPR008271">
    <property type="entry name" value="Ser/Thr_kinase_AS"/>
</dbReference>
<protein>
    <submittedName>
        <fullName evidence="8">Serine/threonine protein kinase</fullName>
    </submittedName>
</protein>
<sequence>MNDSVLDIPGYRLHGLLGKGGMAAVYLATQQSLQRQVAIKVLGKAEDQSFILRFIREGHLVASLHHPSIITIHDIDRLPDGRHYLAMEYLPGGDLARHKGELFAPERAREIVRQIASGLAVVHAKGLVHRDVKPANILFRGDGTAVLTDFGVAKDLDLDSELTQFGIAVGSPAYSSPEQAQCLPLDARSDIYSLGVILLEMLTGANPFRGSNYTQTVMNHVQLPLPSLPGSLGPFRGLLERMLAKEPEQRFANCQELLAALEALELGDPDETRLGPGLQLSASRIEEDTPAARPAPRQSRRARWPAAVLGVLLLGGALAGGGLFWQHWQQQKQVDDLLARAERRLAEGQLLAPAQDSAEHYFREALRLDARSQAAQSGLARVRAAHIGGLLTLGDQRLSEGRLLEPAQDSAAHYFRQVLELDAGNAGALDGLRRLLEARIAGYLARAEQSIADKRLLTPEDDSAVYYYRQILGWAPSNEQALAGLHRVASQYRDLANGAYRRRDFPAALEMIGRGLQAEPENAELLRMRDEHRELLASARAARAAQSSRPVQRTSAPPSEPPAENGNPIKRAWNNLFGN</sequence>
<dbReference type="InterPro" id="IPR017441">
    <property type="entry name" value="Protein_kinase_ATP_BS"/>
</dbReference>
<dbReference type="GO" id="GO:0005524">
    <property type="term" value="F:ATP binding"/>
    <property type="evidence" value="ECO:0007669"/>
    <property type="project" value="UniProtKB-UniRule"/>
</dbReference>
<keyword evidence="2 5" id="KW-0547">Nucleotide-binding</keyword>
<reference evidence="8 9" key="1">
    <citation type="submission" date="2019-03" db="EMBL/GenBank/DDBJ databases">
        <title>Genomic Encyclopedia of Type Strains, Phase IV (KMG-IV): sequencing the most valuable type-strain genomes for metagenomic binning, comparative biology and taxonomic classification.</title>
        <authorList>
            <person name="Goeker M."/>
        </authorList>
    </citation>
    <scope>NUCLEOTIDE SEQUENCE [LARGE SCALE GENOMIC DNA]</scope>
    <source>
        <strain evidence="8 9">DSM 2286</strain>
    </source>
</reference>
<evidence type="ECO:0000256" key="3">
    <source>
        <dbReference type="ARBA" id="ARBA00022777"/>
    </source>
</evidence>
<dbReference type="InterPro" id="IPR011990">
    <property type="entry name" value="TPR-like_helical_dom_sf"/>
</dbReference>
<evidence type="ECO:0000259" key="7">
    <source>
        <dbReference type="PROSITE" id="PS50011"/>
    </source>
</evidence>
<dbReference type="Gene3D" id="1.25.40.10">
    <property type="entry name" value="Tetratricopeptide repeat domain"/>
    <property type="match status" value="1"/>
</dbReference>
<comment type="caution">
    <text evidence="8">The sequence shown here is derived from an EMBL/GenBank/DDBJ whole genome shotgun (WGS) entry which is preliminary data.</text>
</comment>
<evidence type="ECO:0000256" key="4">
    <source>
        <dbReference type="ARBA" id="ARBA00022840"/>
    </source>
</evidence>
<dbReference type="Proteomes" id="UP000295169">
    <property type="component" value="Unassembled WGS sequence"/>
</dbReference>
<keyword evidence="8" id="KW-0723">Serine/threonine-protein kinase</keyword>
<dbReference type="SUPFAM" id="SSF56112">
    <property type="entry name" value="Protein kinase-like (PK-like)"/>
    <property type="match status" value="1"/>
</dbReference>
<dbReference type="PANTHER" id="PTHR43289">
    <property type="entry name" value="MITOGEN-ACTIVATED PROTEIN KINASE KINASE KINASE 20-RELATED"/>
    <property type="match status" value="1"/>
</dbReference>
<feature type="compositionally biased region" description="Low complexity" evidence="6">
    <location>
        <begin position="540"/>
        <end position="549"/>
    </location>
</feature>
<feature type="domain" description="Protein kinase" evidence="7">
    <location>
        <begin position="11"/>
        <end position="264"/>
    </location>
</feature>
<dbReference type="Pfam" id="PF00069">
    <property type="entry name" value="Pkinase"/>
    <property type="match status" value="1"/>
</dbReference>
<gene>
    <name evidence="8" type="ORF">EV691_109138</name>
</gene>
<proteinExistence type="predicted"/>
<dbReference type="InterPro" id="IPR000719">
    <property type="entry name" value="Prot_kinase_dom"/>
</dbReference>
<keyword evidence="3 8" id="KW-0418">Kinase</keyword>
<feature type="region of interest" description="Disordered" evidence="6">
    <location>
        <begin position="540"/>
        <end position="579"/>
    </location>
</feature>
<keyword evidence="1" id="KW-0808">Transferase</keyword>
<dbReference type="CDD" id="cd14014">
    <property type="entry name" value="STKc_PknB_like"/>
    <property type="match status" value="1"/>
</dbReference>
<organism evidence="8 9">
    <name type="scientific">Azotobacter chroococcum</name>
    <dbReference type="NCBI Taxonomy" id="353"/>
    <lineage>
        <taxon>Bacteria</taxon>
        <taxon>Pseudomonadati</taxon>
        <taxon>Pseudomonadota</taxon>
        <taxon>Gammaproteobacteria</taxon>
        <taxon>Pseudomonadales</taxon>
        <taxon>Pseudomonadaceae</taxon>
        <taxon>Azotobacter</taxon>
    </lineage>
</organism>
<dbReference type="GO" id="GO:0004674">
    <property type="term" value="F:protein serine/threonine kinase activity"/>
    <property type="evidence" value="ECO:0007669"/>
    <property type="project" value="UniProtKB-KW"/>
</dbReference>
<dbReference type="RefSeq" id="WP_131302848.1">
    <property type="nucleotide sequence ID" value="NZ_JBHLST010000040.1"/>
</dbReference>
<dbReference type="InterPro" id="IPR011009">
    <property type="entry name" value="Kinase-like_dom_sf"/>
</dbReference>